<sequence>MKRITSISLSMLLVLGLTLGSCTALQNANNTQKGAGLGVAAGSLVGGLIGGNIGGALIGAAIGGAAGGLIGNHMDKQADKIEEAVPGAEVKRVGEGIQVVFDDKSGVNFALNSADLTETAKQNLNAIAEVFIEFPDTDLMIEGYTDDTGEDSYNLKLSERRAKSVESYLKTQGVAAARFASVKGYGEASPRFPNDSKENQAKNRRVEIGIAANEQMIQDAKAQTE</sequence>
<comment type="subcellular location">
    <subcellularLocation>
        <location evidence="1">Cell outer membrane</location>
    </subcellularLocation>
</comment>
<feature type="chain" id="PRO_5046675903" evidence="6">
    <location>
        <begin position="25"/>
        <end position="225"/>
    </location>
</feature>
<organism evidence="8 9">
    <name type="scientific">Namhaeicola litoreus</name>
    <dbReference type="NCBI Taxonomy" id="1052145"/>
    <lineage>
        <taxon>Bacteria</taxon>
        <taxon>Pseudomonadati</taxon>
        <taxon>Bacteroidota</taxon>
        <taxon>Flavobacteriia</taxon>
        <taxon>Flavobacteriales</taxon>
        <taxon>Flavobacteriaceae</taxon>
        <taxon>Namhaeicola</taxon>
    </lineage>
</organism>
<dbReference type="Gene3D" id="3.30.1330.60">
    <property type="entry name" value="OmpA-like domain"/>
    <property type="match status" value="1"/>
</dbReference>
<evidence type="ECO:0000256" key="1">
    <source>
        <dbReference type="ARBA" id="ARBA00004442"/>
    </source>
</evidence>
<name>A0ABW3Y580_9FLAO</name>
<dbReference type="EMBL" id="JBHTMY010000003">
    <property type="protein sequence ID" value="MFD1316252.1"/>
    <property type="molecule type" value="Genomic_DNA"/>
</dbReference>
<evidence type="ECO:0000256" key="4">
    <source>
        <dbReference type="PROSITE-ProRule" id="PRU00473"/>
    </source>
</evidence>
<dbReference type="PROSITE" id="PS51257">
    <property type="entry name" value="PROKAR_LIPOPROTEIN"/>
    <property type="match status" value="1"/>
</dbReference>
<keyword evidence="9" id="KW-1185">Reference proteome</keyword>
<proteinExistence type="predicted"/>
<dbReference type="Pfam" id="PF13488">
    <property type="entry name" value="Gly-zipper_Omp"/>
    <property type="match status" value="1"/>
</dbReference>
<dbReference type="SUPFAM" id="SSF103088">
    <property type="entry name" value="OmpA-like"/>
    <property type="match status" value="1"/>
</dbReference>
<dbReference type="CDD" id="cd07185">
    <property type="entry name" value="OmpA_C-like"/>
    <property type="match status" value="1"/>
</dbReference>
<keyword evidence="5" id="KW-0812">Transmembrane</keyword>
<dbReference type="RefSeq" id="WP_377179061.1">
    <property type="nucleotide sequence ID" value="NZ_JBHTMY010000003.1"/>
</dbReference>
<feature type="domain" description="OmpA-like" evidence="7">
    <location>
        <begin position="96"/>
        <end position="214"/>
    </location>
</feature>
<accession>A0ABW3Y580</accession>
<protein>
    <submittedName>
        <fullName evidence="8">OmpA family protein</fullName>
    </submittedName>
</protein>
<feature type="signal peptide" evidence="6">
    <location>
        <begin position="1"/>
        <end position="24"/>
    </location>
</feature>
<dbReference type="PANTHER" id="PTHR30329:SF21">
    <property type="entry name" value="LIPOPROTEIN YIAD-RELATED"/>
    <property type="match status" value="1"/>
</dbReference>
<evidence type="ECO:0000256" key="2">
    <source>
        <dbReference type="ARBA" id="ARBA00023136"/>
    </source>
</evidence>
<dbReference type="InterPro" id="IPR050330">
    <property type="entry name" value="Bact_OuterMem_StrucFunc"/>
</dbReference>
<evidence type="ECO:0000259" key="7">
    <source>
        <dbReference type="PROSITE" id="PS51123"/>
    </source>
</evidence>
<dbReference type="PANTHER" id="PTHR30329">
    <property type="entry name" value="STATOR ELEMENT OF FLAGELLAR MOTOR COMPLEX"/>
    <property type="match status" value="1"/>
</dbReference>
<gene>
    <name evidence="8" type="ORF">ACFQ39_11545</name>
</gene>
<evidence type="ECO:0000313" key="9">
    <source>
        <dbReference type="Proteomes" id="UP001597201"/>
    </source>
</evidence>
<dbReference type="PRINTS" id="PR01021">
    <property type="entry name" value="OMPADOMAIN"/>
</dbReference>
<dbReference type="PROSITE" id="PS51123">
    <property type="entry name" value="OMPA_2"/>
    <property type="match status" value="1"/>
</dbReference>
<dbReference type="InterPro" id="IPR039567">
    <property type="entry name" value="Gly-zipper"/>
</dbReference>
<keyword evidence="6" id="KW-0732">Signal</keyword>
<keyword evidence="2 4" id="KW-0472">Membrane</keyword>
<dbReference type="InterPro" id="IPR036737">
    <property type="entry name" value="OmpA-like_sf"/>
</dbReference>
<feature type="transmembrane region" description="Helical" evidence="5">
    <location>
        <begin position="48"/>
        <end position="70"/>
    </location>
</feature>
<reference evidence="9" key="1">
    <citation type="journal article" date="2019" name="Int. J. Syst. Evol. Microbiol.">
        <title>The Global Catalogue of Microorganisms (GCM) 10K type strain sequencing project: providing services to taxonomists for standard genome sequencing and annotation.</title>
        <authorList>
            <consortium name="The Broad Institute Genomics Platform"/>
            <consortium name="The Broad Institute Genome Sequencing Center for Infectious Disease"/>
            <person name="Wu L."/>
            <person name="Ma J."/>
        </authorList>
    </citation>
    <scope>NUCLEOTIDE SEQUENCE [LARGE SCALE GENOMIC DNA]</scope>
    <source>
        <strain evidence="9">CCUG 61485</strain>
    </source>
</reference>
<evidence type="ECO:0000256" key="3">
    <source>
        <dbReference type="ARBA" id="ARBA00023237"/>
    </source>
</evidence>
<evidence type="ECO:0000313" key="8">
    <source>
        <dbReference type="EMBL" id="MFD1316252.1"/>
    </source>
</evidence>
<keyword evidence="3" id="KW-0998">Cell outer membrane</keyword>
<evidence type="ECO:0000256" key="6">
    <source>
        <dbReference type="SAM" id="SignalP"/>
    </source>
</evidence>
<comment type="caution">
    <text evidence="8">The sequence shown here is derived from an EMBL/GenBank/DDBJ whole genome shotgun (WGS) entry which is preliminary data.</text>
</comment>
<evidence type="ECO:0000256" key="5">
    <source>
        <dbReference type="SAM" id="Phobius"/>
    </source>
</evidence>
<dbReference type="InterPro" id="IPR006665">
    <property type="entry name" value="OmpA-like"/>
</dbReference>
<dbReference type="InterPro" id="IPR006664">
    <property type="entry name" value="OMP_bac"/>
</dbReference>
<keyword evidence="5" id="KW-1133">Transmembrane helix</keyword>
<dbReference type="Pfam" id="PF00691">
    <property type="entry name" value="OmpA"/>
    <property type="match status" value="1"/>
</dbReference>
<dbReference type="Proteomes" id="UP001597201">
    <property type="component" value="Unassembled WGS sequence"/>
</dbReference>